<name>A0ABP1N902_XYLVO</name>
<feature type="region of interest" description="Disordered" evidence="1">
    <location>
        <begin position="547"/>
        <end position="577"/>
    </location>
</feature>
<accession>A0ABP1N902</accession>
<dbReference type="EMBL" id="CAXAJV020001287">
    <property type="protein sequence ID" value="CAL7936168.1"/>
    <property type="molecule type" value="Genomic_DNA"/>
</dbReference>
<gene>
    <name evidence="2" type="ORF">XYLVIOL_LOCUS2036</name>
</gene>
<protein>
    <recommendedName>
        <fullName evidence="4">Methyltransferase NSUN7</fullName>
    </recommendedName>
</protein>
<dbReference type="PANTHER" id="PTHR14663">
    <property type="entry name" value="METHYLTRANSFERASE NSUN7-RELATED"/>
    <property type="match status" value="1"/>
</dbReference>
<proteinExistence type="predicted"/>
<dbReference type="PANTHER" id="PTHR14663:SF2">
    <property type="entry name" value="METHYLTRANSFERASE NSUN7-RELATED"/>
    <property type="match status" value="1"/>
</dbReference>
<dbReference type="InterPro" id="IPR042620">
    <property type="entry name" value="NSUN7"/>
</dbReference>
<dbReference type="Proteomes" id="UP001642520">
    <property type="component" value="Unassembled WGS sequence"/>
</dbReference>
<dbReference type="Gene3D" id="3.40.50.150">
    <property type="entry name" value="Vaccinia Virus protein VP39"/>
    <property type="match status" value="1"/>
</dbReference>
<organism evidence="2 3">
    <name type="scientific">Xylocopa violacea</name>
    <name type="common">Violet carpenter bee</name>
    <name type="synonym">Apis violacea</name>
    <dbReference type="NCBI Taxonomy" id="135666"/>
    <lineage>
        <taxon>Eukaryota</taxon>
        <taxon>Metazoa</taxon>
        <taxon>Ecdysozoa</taxon>
        <taxon>Arthropoda</taxon>
        <taxon>Hexapoda</taxon>
        <taxon>Insecta</taxon>
        <taxon>Pterygota</taxon>
        <taxon>Neoptera</taxon>
        <taxon>Endopterygota</taxon>
        <taxon>Hymenoptera</taxon>
        <taxon>Apocrita</taxon>
        <taxon>Aculeata</taxon>
        <taxon>Apoidea</taxon>
        <taxon>Anthophila</taxon>
        <taxon>Apidae</taxon>
        <taxon>Xylocopa</taxon>
        <taxon>Xylocopa</taxon>
    </lineage>
</organism>
<keyword evidence="3" id="KW-1185">Reference proteome</keyword>
<dbReference type="InterPro" id="IPR029063">
    <property type="entry name" value="SAM-dependent_MTases_sf"/>
</dbReference>
<evidence type="ECO:0008006" key="4">
    <source>
        <dbReference type="Google" id="ProtNLM"/>
    </source>
</evidence>
<evidence type="ECO:0000313" key="2">
    <source>
        <dbReference type="EMBL" id="CAL7936168.1"/>
    </source>
</evidence>
<evidence type="ECO:0000313" key="3">
    <source>
        <dbReference type="Proteomes" id="UP001642520"/>
    </source>
</evidence>
<comment type="caution">
    <text evidence="2">The sequence shown here is derived from an EMBL/GenBank/DDBJ whole genome shotgun (WGS) entry which is preliminary data.</text>
</comment>
<evidence type="ECO:0000256" key="1">
    <source>
        <dbReference type="SAM" id="MobiDB-lite"/>
    </source>
</evidence>
<sequence length="782" mass="89010">MTSVDRISGSTMETCFHPSWRVHDILLAAEVLRKVQPSPTYSDEAEMRRVFGLVYNVFRYKRIFTRALEDIGFWRHNAAIKDQERIVWLLLYDMQGRKFARSQLKTSTFEVREKAFKDAGLTDIENSLLEVKTHLAASISRLRIRNSALNLDELLPTHLRVIGGVTWGEQATIVSGWINTIKFTSKEEFLEEMSKLKMIYCESVTETELGETEYTFDPICPKVVNLHENAREMLAISNLVCHRRFVFLERSLCLGAAALVQAIRASHLCGPVVLTHSLAPRHTGYLAGLLADIEHAGTLLAFGAGDRRREYESYLEDLGITLQQCHIFSEKYASHPTTNELERATVVLTVPSCSYTGVRDIVDLAIARGGDIDLLESLTNVYAETDDDNEINRDNREQWQTFLDDQMSTLKYALTRPSVQFLIYEVHAVSPSETTEMIQKVVDCVNRMAVEKYIRELPRKGAKESSKSAMADIALQRYDHPFTLPSNVTIPNSDLFELGSIDDIYGENTSYMRDPGCFLAVIKRKEMMQFDSLFMIKMAESKRLFGNPRVQQLSKHESVSNRSPRRTTQTSARKQPKRVKIEIDRIMAHTYSSLSRSTQENRICPRHERCASCGETTELQVSKSFKLDATISSFVVSPLNAWRKQKKSVNLQKAKQESRTIRSMLSPRSELSILRTEAKQGKIWSVLTGYLNVKPLQRKDRSHAISSSTILTSPIVNRAVRPIPLESIDIEDYVETEKEHIKVASKMGHRYWTSRKTSRKTSRLLHPVGSPSNVLDSLLDIA</sequence>
<reference evidence="2 3" key="1">
    <citation type="submission" date="2024-08" db="EMBL/GenBank/DDBJ databases">
        <authorList>
            <person name="Will J Nash"/>
            <person name="Angela Man"/>
            <person name="Seanna McTaggart"/>
            <person name="Kendall Baker"/>
            <person name="Tom Barker"/>
            <person name="Leah Catchpole"/>
            <person name="Alex Durrant"/>
            <person name="Karim Gharbi"/>
            <person name="Naomi Irish"/>
            <person name="Gemy Kaithakottil"/>
            <person name="Debby Ku"/>
            <person name="Aaliyah Providence"/>
            <person name="Felix Shaw"/>
            <person name="David Swarbreck"/>
            <person name="Chris Watkins"/>
            <person name="Ann M. McCartney"/>
            <person name="Giulio Formenti"/>
            <person name="Alice Mouton"/>
            <person name="Noel Vella"/>
            <person name="Bjorn M von Reumont"/>
            <person name="Adriana Vella"/>
            <person name="Wilfried Haerty"/>
        </authorList>
    </citation>
    <scope>NUCLEOTIDE SEQUENCE [LARGE SCALE GENOMIC DNA]</scope>
</reference>
<feature type="compositionally biased region" description="Polar residues" evidence="1">
    <location>
        <begin position="560"/>
        <end position="573"/>
    </location>
</feature>